<organism evidence="1 2">
    <name type="scientific">Propionimicrobium lymphophilum ACS-093-V-SCH5</name>
    <dbReference type="NCBI Taxonomy" id="883161"/>
    <lineage>
        <taxon>Bacteria</taxon>
        <taxon>Bacillati</taxon>
        <taxon>Actinomycetota</taxon>
        <taxon>Actinomycetes</taxon>
        <taxon>Propionibacteriales</taxon>
        <taxon>Propionibacteriaceae</taxon>
        <taxon>Propionimicrobium</taxon>
    </lineage>
</organism>
<sequence length="37" mass="4168">MIAQALYKVFCLAYIAPSVLNSFRVIPKKDIHTITSD</sequence>
<reference evidence="1 2" key="1">
    <citation type="submission" date="2013-04" db="EMBL/GenBank/DDBJ databases">
        <title>The Genome Sequence of Propionimicrobium lymphophilum ACS-093-V-SCH5.</title>
        <authorList>
            <consortium name="The Broad Institute Genomics Platform"/>
            <person name="Earl A."/>
            <person name="Ward D."/>
            <person name="Feldgarden M."/>
            <person name="Gevers D."/>
            <person name="Saerens B."/>
            <person name="Vaneechoutte M."/>
            <person name="Walker B."/>
            <person name="Young S."/>
            <person name="Zeng Q."/>
            <person name="Gargeya S."/>
            <person name="Fitzgerald M."/>
            <person name="Haas B."/>
            <person name="Abouelleil A."/>
            <person name="Allen A.W."/>
            <person name="Alvarado L."/>
            <person name="Arachchi H.M."/>
            <person name="Berlin A.M."/>
            <person name="Chapman S.B."/>
            <person name="Gainer-Dewar J."/>
            <person name="Goldberg J."/>
            <person name="Griggs A."/>
            <person name="Gujja S."/>
            <person name="Hansen M."/>
            <person name="Howarth C."/>
            <person name="Imamovic A."/>
            <person name="Ireland A."/>
            <person name="Larimer J."/>
            <person name="McCowan C."/>
            <person name="Murphy C."/>
            <person name="Pearson M."/>
            <person name="Poon T.W."/>
            <person name="Priest M."/>
            <person name="Roberts A."/>
            <person name="Saif S."/>
            <person name="Shea T."/>
            <person name="Sisk P."/>
            <person name="Sykes S."/>
            <person name="Wortman J."/>
            <person name="Nusbaum C."/>
            <person name="Birren B."/>
        </authorList>
    </citation>
    <scope>NUCLEOTIDE SEQUENCE [LARGE SCALE GENOMIC DNA]</scope>
    <source>
        <strain evidence="1 2">ACS-093-V-SCH5</strain>
    </source>
</reference>
<dbReference type="HOGENOM" id="CLU_3347232_0_0_11"/>
<dbReference type="Proteomes" id="UP000014417">
    <property type="component" value="Unassembled WGS sequence"/>
</dbReference>
<proteinExistence type="predicted"/>
<keyword evidence="2" id="KW-1185">Reference proteome</keyword>
<protein>
    <submittedName>
        <fullName evidence="1">Uncharacterized protein</fullName>
    </submittedName>
</protein>
<name>S2W388_9ACTN</name>
<evidence type="ECO:0000313" key="1">
    <source>
        <dbReference type="EMBL" id="EPD33631.1"/>
    </source>
</evidence>
<gene>
    <name evidence="1" type="ORF">HMPREF9306_00386</name>
</gene>
<dbReference type="AlphaFoldDB" id="S2W388"/>
<dbReference type="STRING" id="883161.HMPREF9306_00386"/>
<accession>S2W388</accession>
<comment type="caution">
    <text evidence="1">The sequence shown here is derived from an EMBL/GenBank/DDBJ whole genome shotgun (WGS) entry which is preliminary data.</text>
</comment>
<evidence type="ECO:0000313" key="2">
    <source>
        <dbReference type="Proteomes" id="UP000014417"/>
    </source>
</evidence>
<dbReference type="EMBL" id="AGZR01000004">
    <property type="protein sequence ID" value="EPD33631.1"/>
    <property type="molecule type" value="Genomic_DNA"/>
</dbReference>